<name>A0A645JKF0_9ZZZZ</name>
<proteinExistence type="predicted"/>
<accession>A0A645JKF0</accession>
<gene>
    <name evidence="2" type="ORF">SDC9_211663</name>
</gene>
<evidence type="ECO:0000256" key="1">
    <source>
        <dbReference type="SAM" id="MobiDB-lite"/>
    </source>
</evidence>
<reference evidence="2" key="1">
    <citation type="submission" date="2019-08" db="EMBL/GenBank/DDBJ databases">
        <authorList>
            <person name="Kucharzyk K."/>
            <person name="Murdoch R.W."/>
            <person name="Higgins S."/>
            <person name="Loffler F."/>
        </authorList>
    </citation>
    <scope>NUCLEOTIDE SEQUENCE</scope>
</reference>
<protein>
    <submittedName>
        <fullName evidence="2">Uncharacterized protein</fullName>
    </submittedName>
</protein>
<evidence type="ECO:0000313" key="2">
    <source>
        <dbReference type="EMBL" id="MPN63896.1"/>
    </source>
</evidence>
<sequence>MQPGVGAGAGGRAGVAGGAGAVLQGRRRAVAMDLPVHAGPGDWQRAPAQPAGHADSDERAGAADLVFSPIHGA</sequence>
<feature type="region of interest" description="Disordered" evidence="1">
    <location>
        <begin position="35"/>
        <end position="73"/>
    </location>
</feature>
<comment type="caution">
    <text evidence="2">The sequence shown here is derived from an EMBL/GenBank/DDBJ whole genome shotgun (WGS) entry which is preliminary data.</text>
</comment>
<dbReference type="EMBL" id="VSSQ01143977">
    <property type="protein sequence ID" value="MPN63896.1"/>
    <property type="molecule type" value="Genomic_DNA"/>
</dbReference>
<organism evidence="2">
    <name type="scientific">bioreactor metagenome</name>
    <dbReference type="NCBI Taxonomy" id="1076179"/>
    <lineage>
        <taxon>unclassified sequences</taxon>
        <taxon>metagenomes</taxon>
        <taxon>ecological metagenomes</taxon>
    </lineage>
</organism>
<dbReference type="AlphaFoldDB" id="A0A645JKF0"/>